<dbReference type="Proteomes" id="UP000295292">
    <property type="component" value="Unassembled WGS sequence"/>
</dbReference>
<evidence type="ECO:0000313" key="2">
    <source>
        <dbReference type="Proteomes" id="UP000295292"/>
    </source>
</evidence>
<proteinExistence type="predicted"/>
<gene>
    <name evidence="1" type="ORF">CLV99_3874</name>
</gene>
<dbReference type="EMBL" id="SNYV01000017">
    <property type="protein sequence ID" value="TDQ75274.1"/>
    <property type="molecule type" value="Genomic_DNA"/>
</dbReference>
<keyword evidence="2" id="KW-1185">Reference proteome</keyword>
<sequence length="31" mass="3629">MLEKSKGEKVKKVSREESELLCTLEYDKIKS</sequence>
<evidence type="ECO:0000313" key="1">
    <source>
        <dbReference type="EMBL" id="TDQ75274.1"/>
    </source>
</evidence>
<protein>
    <submittedName>
        <fullName evidence="1">Uncharacterized protein</fullName>
    </submittedName>
</protein>
<comment type="caution">
    <text evidence="1">The sequence shown here is derived from an EMBL/GenBank/DDBJ whole genome shotgun (WGS) entry which is preliminary data.</text>
</comment>
<dbReference type="AlphaFoldDB" id="A0A4R6WBZ5"/>
<name>A0A4R6WBZ5_9SPHI</name>
<organism evidence="1 2">
    <name type="scientific">Sphingobacterium yanglingense</name>
    <dbReference type="NCBI Taxonomy" id="1437280"/>
    <lineage>
        <taxon>Bacteria</taxon>
        <taxon>Pseudomonadati</taxon>
        <taxon>Bacteroidota</taxon>
        <taxon>Sphingobacteriia</taxon>
        <taxon>Sphingobacteriales</taxon>
        <taxon>Sphingobacteriaceae</taxon>
        <taxon>Sphingobacterium</taxon>
    </lineage>
</organism>
<reference evidence="1 2" key="1">
    <citation type="submission" date="2019-03" db="EMBL/GenBank/DDBJ databases">
        <title>Genomic Encyclopedia of Archaeal and Bacterial Type Strains, Phase II (KMG-II): from individual species to whole genera.</title>
        <authorList>
            <person name="Goeker M."/>
        </authorList>
    </citation>
    <scope>NUCLEOTIDE SEQUENCE [LARGE SCALE GENOMIC DNA]</scope>
    <source>
        <strain evidence="1 2">DSM 28353</strain>
    </source>
</reference>
<accession>A0A4R6WBZ5</accession>